<dbReference type="InterPro" id="IPR001646">
    <property type="entry name" value="5peptide_repeat"/>
</dbReference>
<gene>
    <name evidence="3" type="ORF">ABWT76_000426</name>
</gene>
<dbReference type="PANTHER" id="PTHR14136:SF17">
    <property type="entry name" value="BTB_POZ DOMAIN-CONTAINING PROTEIN KCTD9"/>
    <property type="match status" value="1"/>
</dbReference>
<feature type="chain" id="PRO_5043829390" evidence="2">
    <location>
        <begin position="24"/>
        <end position="254"/>
    </location>
</feature>
<dbReference type="AlphaFoldDB" id="A0AAU8JEK6"/>
<dbReference type="PROSITE" id="PS50005">
    <property type="entry name" value="TPR"/>
    <property type="match status" value="1"/>
</dbReference>
<dbReference type="Gene3D" id="2.160.20.80">
    <property type="entry name" value="E3 ubiquitin-protein ligase SopA"/>
    <property type="match status" value="1"/>
</dbReference>
<reference evidence="3" key="1">
    <citation type="submission" date="2024-07" db="EMBL/GenBank/DDBJ databases">
        <authorList>
            <person name="Kim Y.J."/>
            <person name="Jeong J.Y."/>
        </authorList>
    </citation>
    <scope>NUCLEOTIDE SEQUENCE</scope>
    <source>
        <strain evidence="3">GIHE-MW2</strain>
    </source>
</reference>
<feature type="repeat" description="TPR" evidence="1">
    <location>
        <begin position="141"/>
        <end position="174"/>
    </location>
</feature>
<organism evidence="3">
    <name type="scientific">Planktothricoides raciborskii GIHE-MW2</name>
    <dbReference type="NCBI Taxonomy" id="2792601"/>
    <lineage>
        <taxon>Bacteria</taxon>
        <taxon>Bacillati</taxon>
        <taxon>Cyanobacteriota</taxon>
        <taxon>Cyanophyceae</taxon>
        <taxon>Oscillatoriophycideae</taxon>
        <taxon>Oscillatoriales</taxon>
        <taxon>Oscillatoriaceae</taxon>
        <taxon>Planktothricoides</taxon>
    </lineage>
</organism>
<dbReference type="InterPro" id="IPR019734">
    <property type="entry name" value="TPR_rpt"/>
</dbReference>
<dbReference type="RefSeq" id="WP_054469725.1">
    <property type="nucleotide sequence ID" value="NZ_CP159837.1"/>
</dbReference>
<dbReference type="EMBL" id="CP159837">
    <property type="protein sequence ID" value="XCM37644.1"/>
    <property type="molecule type" value="Genomic_DNA"/>
</dbReference>
<evidence type="ECO:0000313" key="3">
    <source>
        <dbReference type="EMBL" id="XCM37644.1"/>
    </source>
</evidence>
<dbReference type="SMART" id="SM00028">
    <property type="entry name" value="TPR"/>
    <property type="match status" value="2"/>
</dbReference>
<name>A0AAU8JEK6_9CYAN</name>
<evidence type="ECO:0000256" key="1">
    <source>
        <dbReference type="PROSITE-ProRule" id="PRU00339"/>
    </source>
</evidence>
<keyword evidence="2" id="KW-0732">Signal</keyword>
<dbReference type="SUPFAM" id="SSF141571">
    <property type="entry name" value="Pentapeptide repeat-like"/>
    <property type="match status" value="1"/>
</dbReference>
<dbReference type="SUPFAM" id="SSF48452">
    <property type="entry name" value="TPR-like"/>
    <property type="match status" value="1"/>
</dbReference>
<protein>
    <submittedName>
        <fullName evidence="3">Pentapeptide repeat-containing protein</fullName>
    </submittedName>
</protein>
<dbReference type="InterPro" id="IPR051082">
    <property type="entry name" value="Pentapeptide-BTB/POZ_domain"/>
</dbReference>
<evidence type="ECO:0000256" key="2">
    <source>
        <dbReference type="SAM" id="SignalP"/>
    </source>
</evidence>
<keyword evidence="1" id="KW-0802">TPR repeat</keyword>
<feature type="signal peptide" evidence="2">
    <location>
        <begin position="1"/>
        <end position="23"/>
    </location>
</feature>
<sequence length="254" mass="26920">MKITNIIPLAVLSTLCFAPVATAENFQHTRQLLSTKQCPGCDLSGAGLVMANLPNANLSQAILTRANLSRAILSYADFSGADLRGTSFFGADLSGANFKGADLRGADLRGAYLADADLTDAQLNGANLQGAIGTPAAFLKVEDVYNWGVTAAQQNNLPKAIDFFNQALALNEEFAPAYLARSIVQLQMGKTQPARADAEIASQLFAAQNNVQAFETSQQLLAQIELVENPPKQGGSNVLQTITSLGLSILQLMF</sequence>
<dbReference type="Pfam" id="PF00805">
    <property type="entry name" value="Pentapeptide"/>
    <property type="match status" value="2"/>
</dbReference>
<proteinExistence type="predicted"/>
<dbReference type="PANTHER" id="PTHR14136">
    <property type="entry name" value="BTB_POZ DOMAIN-CONTAINING PROTEIN KCTD9"/>
    <property type="match status" value="1"/>
</dbReference>
<dbReference type="InterPro" id="IPR011990">
    <property type="entry name" value="TPR-like_helical_dom_sf"/>
</dbReference>
<accession>A0AAU8JEK6</accession>
<dbReference type="Gene3D" id="1.25.40.10">
    <property type="entry name" value="Tetratricopeptide repeat domain"/>
    <property type="match status" value="1"/>
</dbReference>